<dbReference type="Gene3D" id="1.20.1250.20">
    <property type="entry name" value="MFS general substrate transporter like domains"/>
    <property type="match status" value="1"/>
</dbReference>
<evidence type="ECO:0000256" key="1">
    <source>
        <dbReference type="ARBA" id="ARBA00004651"/>
    </source>
</evidence>
<organism evidence="8 9">
    <name type="scientific">Aspergillus oryzae var. brunneus</name>
    <dbReference type="NCBI Taxonomy" id="332754"/>
    <lineage>
        <taxon>Eukaryota</taxon>
        <taxon>Fungi</taxon>
        <taxon>Dikarya</taxon>
        <taxon>Ascomycota</taxon>
        <taxon>Pezizomycotina</taxon>
        <taxon>Eurotiomycetes</taxon>
        <taxon>Eurotiomycetidae</taxon>
        <taxon>Eurotiales</taxon>
        <taxon>Aspergillaceae</taxon>
        <taxon>Aspergillus</taxon>
        <taxon>Aspergillus subgen. Circumdati</taxon>
    </lineage>
</organism>
<name>A0ABQ6L8G3_ASPOZ</name>
<feature type="transmembrane region" description="Helical" evidence="7">
    <location>
        <begin position="152"/>
        <end position="174"/>
    </location>
</feature>
<keyword evidence="3" id="KW-1003">Cell membrane</keyword>
<feature type="transmembrane region" description="Helical" evidence="7">
    <location>
        <begin position="62"/>
        <end position="81"/>
    </location>
</feature>
<keyword evidence="2" id="KW-0813">Transport</keyword>
<evidence type="ECO:0000256" key="6">
    <source>
        <dbReference type="ARBA" id="ARBA00023136"/>
    </source>
</evidence>
<evidence type="ECO:0000256" key="7">
    <source>
        <dbReference type="SAM" id="Phobius"/>
    </source>
</evidence>
<evidence type="ECO:0000256" key="5">
    <source>
        <dbReference type="ARBA" id="ARBA00022989"/>
    </source>
</evidence>
<dbReference type="Pfam" id="PF07690">
    <property type="entry name" value="MFS_1"/>
    <property type="match status" value="1"/>
</dbReference>
<feature type="transmembrane region" description="Helical" evidence="7">
    <location>
        <begin position="120"/>
        <end position="140"/>
    </location>
</feature>
<dbReference type="Proteomes" id="UP001165189">
    <property type="component" value="Unassembled WGS sequence"/>
</dbReference>
<feature type="transmembrane region" description="Helical" evidence="7">
    <location>
        <begin position="20"/>
        <end position="42"/>
    </location>
</feature>
<evidence type="ECO:0000313" key="9">
    <source>
        <dbReference type="Proteomes" id="UP001165189"/>
    </source>
</evidence>
<dbReference type="SUPFAM" id="SSF103473">
    <property type="entry name" value="MFS general substrate transporter"/>
    <property type="match status" value="1"/>
</dbReference>
<dbReference type="PANTHER" id="PTHR23502">
    <property type="entry name" value="MAJOR FACILITATOR SUPERFAMILY"/>
    <property type="match status" value="1"/>
</dbReference>
<keyword evidence="9" id="KW-1185">Reference proteome</keyword>
<gene>
    <name evidence="8" type="ORF">Aory05_001021300</name>
</gene>
<reference evidence="8" key="1">
    <citation type="submission" date="2023-04" db="EMBL/GenBank/DDBJ databases">
        <title>Aspergillus oryzae var. brunneus NBRC 4377.</title>
        <authorList>
            <person name="Ichikawa N."/>
            <person name="Sato H."/>
            <person name="Tonouchi N."/>
        </authorList>
    </citation>
    <scope>NUCLEOTIDE SEQUENCE</scope>
    <source>
        <strain evidence="8">NBRC 4377</strain>
    </source>
</reference>
<evidence type="ECO:0000256" key="4">
    <source>
        <dbReference type="ARBA" id="ARBA00022692"/>
    </source>
</evidence>
<accession>A0ABQ6L8G3</accession>
<proteinExistence type="predicted"/>
<dbReference type="PANTHER" id="PTHR23502:SF186">
    <property type="entry name" value="MAJOR FACILITATOR SUPERFAMILY (MFS) PROFILE DOMAIN-CONTAINING PROTEIN"/>
    <property type="match status" value="1"/>
</dbReference>
<comment type="caution">
    <text evidence="8">The sequence shown here is derived from an EMBL/GenBank/DDBJ whole genome shotgun (WGS) entry which is preliminary data.</text>
</comment>
<keyword evidence="5 7" id="KW-1133">Transmembrane helix</keyword>
<feature type="transmembrane region" description="Helical" evidence="7">
    <location>
        <begin position="87"/>
        <end position="113"/>
    </location>
</feature>
<evidence type="ECO:0000256" key="3">
    <source>
        <dbReference type="ARBA" id="ARBA00022475"/>
    </source>
</evidence>
<protein>
    <submittedName>
        <fullName evidence="8">Unnamed protein product</fullName>
    </submittedName>
</protein>
<evidence type="ECO:0000256" key="2">
    <source>
        <dbReference type="ARBA" id="ARBA00022448"/>
    </source>
</evidence>
<comment type="subcellular location">
    <subcellularLocation>
        <location evidence="1">Cell membrane</location>
        <topology evidence="1">Multi-pass membrane protein</topology>
    </subcellularLocation>
</comment>
<dbReference type="EMBL" id="BSYB01000051">
    <property type="protein sequence ID" value="GMG51776.1"/>
    <property type="molecule type" value="Genomic_DNA"/>
</dbReference>
<dbReference type="InterPro" id="IPR036259">
    <property type="entry name" value="MFS_trans_sf"/>
</dbReference>
<evidence type="ECO:0000313" key="8">
    <source>
        <dbReference type="EMBL" id="GMG51776.1"/>
    </source>
</evidence>
<dbReference type="InterPro" id="IPR011701">
    <property type="entry name" value="MFS"/>
</dbReference>
<keyword evidence="4 7" id="KW-0812">Transmembrane</keyword>
<keyword evidence="6 7" id="KW-0472">Membrane</keyword>
<sequence>MITTFPTLFGEHYGFNAGEVGLTYIAQGVGCLIGQVAVGRFADWYIKRQQARNGTTTPEDRLPPAIVGYVVLAIGMLWFGWSAQVHAHFMVPIVGSGVVGLGLVGGFLVVQVYIVDTFTIYAASALAANNLIRSIVAAVLPLSGPAMYERLGYGWGDTILGFTALALAPTPLLLMKHLTDPQLFNPIINPISPIPDPKNITDLINNTIPRLSPHGDILHRHIRRKGQIIRNQVQRGPLRAVGDRARHVPVDDVAECHRAGVRGEGVLPWGGVLYFVVVDVVVRPDSVDTIVATQIGASDRKMVRFDIHGEVQNNMELGTIDQDQVMDGGVCGRDQADETGSIRAIVTLDQCIYDH</sequence>